<dbReference type="Proteomes" id="UP001054945">
    <property type="component" value="Unassembled WGS sequence"/>
</dbReference>
<reference evidence="2 3" key="1">
    <citation type="submission" date="2021-06" db="EMBL/GenBank/DDBJ databases">
        <title>Caerostris extrusa draft genome.</title>
        <authorList>
            <person name="Kono N."/>
            <person name="Arakawa K."/>
        </authorList>
    </citation>
    <scope>NUCLEOTIDE SEQUENCE [LARGE SCALE GENOMIC DNA]</scope>
</reference>
<proteinExistence type="predicted"/>
<evidence type="ECO:0000256" key="1">
    <source>
        <dbReference type="SAM" id="Phobius"/>
    </source>
</evidence>
<evidence type="ECO:0000313" key="3">
    <source>
        <dbReference type="Proteomes" id="UP001054945"/>
    </source>
</evidence>
<evidence type="ECO:0000313" key="2">
    <source>
        <dbReference type="EMBL" id="GIY75526.1"/>
    </source>
</evidence>
<organism evidence="2 3">
    <name type="scientific">Caerostris extrusa</name>
    <name type="common">Bark spider</name>
    <name type="synonym">Caerostris bankana</name>
    <dbReference type="NCBI Taxonomy" id="172846"/>
    <lineage>
        <taxon>Eukaryota</taxon>
        <taxon>Metazoa</taxon>
        <taxon>Ecdysozoa</taxon>
        <taxon>Arthropoda</taxon>
        <taxon>Chelicerata</taxon>
        <taxon>Arachnida</taxon>
        <taxon>Araneae</taxon>
        <taxon>Araneomorphae</taxon>
        <taxon>Entelegynae</taxon>
        <taxon>Araneoidea</taxon>
        <taxon>Araneidae</taxon>
        <taxon>Caerostris</taxon>
    </lineage>
</organism>
<name>A0AAV4W0K6_CAEEX</name>
<dbReference type="AlphaFoldDB" id="A0AAV4W0K6"/>
<dbReference type="EMBL" id="BPLR01015354">
    <property type="protein sequence ID" value="GIY75526.1"/>
    <property type="molecule type" value="Genomic_DNA"/>
</dbReference>
<keyword evidence="1" id="KW-1133">Transmembrane helix</keyword>
<sequence length="124" mass="14273">MKQTDLMMRIVIKDCSIKILAEVLGACPQYCDVRIRVCLRSCNRLRVFALAIVIPVWNSAFYYRSRRLLSSPDNYLLLLTSFQQNNGRPHGINDVQLFWLNRSRCNLPCPARSPDLLPSETSGR</sequence>
<gene>
    <name evidence="2" type="ORF">CEXT_765441</name>
</gene>
<keyword evidence="1" id="KW-0812">Transmembrane</keyword>
<comment type="caution">
    <text evidence="2">The sequence shown here is derived from an EMBL/GenBank/DDBJ whole genome shotgun (WGS) entry which is preliminary data.</text>
</comment>
<keyword evidence="3" id="KW-1185">Reference proteome</keyword>
<accession>A0AAV4W0K6</accession>
<feature type="transmembrane region" description="Helical" evidence="1">
    <location>
        <begin position="45"/>
        <end position="63"/>
    </location>
</feature>
<protein>
    <submittedName>
        <fullName evidence="2">Uncharacterized protein</fullName>
    </submittedName>
</protein>
<keyword evidence="1" id="KW-0472">Membrane</keyword>